<dbReference type="PANTHER" id="PTHR30024:SF47">
    <property type="entry name" value="TAURINE-BINDING PERIPLASMIC PROTEIN"/>
    <property type="match status" value="1"/>
</dbReference>
<keyword evidence="3" id="KW-0732">Signal</keyword>
<dbReference type="PATRIC" id="fig|981333.9.peg.495"/>
<name>N8RT06_9GAMM</name>
<gene>
    <name evidence="5" type="ORF">F988_00501</name>
</gene>
<dbReference type="Proteomes" id="UP000023776">
    <property type="component" value="Unassembled WGS sequence"/>
</dbReference>
<sequence length="378" mass="41186">MIREKYTQQDEIRNFNVQVLNHHPYIDCILFGGSVMKHAMTSLSLSVLLSFAVAGCDNSAKVPTASQKEDTKNTATGTPITIGYSDWPGFVAWQVAIEKGWLKEAGLNVEFKWFDYSASLNAFAANQLDAVLTTNGDNLVTASGGTKGMMIMVTDYSAGNDVIIAKSGINSVTDLKRKSVATEKGLVDHLLLSTALTDAKIPLTDIKLVNSVTNELPQVFASPEVSAIAVWQPVANQALKSVAGSKIIYSSKDKPGLIYDGVSVNMSHLSAHKEEWKKLIQVWDKTVKYINDPATHADAVKIMSNRVGVDPTQYEQFVGGTHLLDLAGNKKAFVKNDSFDSVYGSSYHVNQFNVNNGIYKTAVDVDGLIYPDLVNELK</sequence>
<keyword evidence="6" id="KW-1185">Reference proteome</keyword>
<dbReference type="EMBL" id="APOM01000010">
    <property type="protein sequence ID" value="ENU37292.1"/>
    <property type="molecule type" value="Genomic_DNA"/>
</dbReference>
<dbReference type="InterPro" id="IPR015168">
    <property type="entry name" value="SsuA/THI5"/>
</dbReference>
<evidence type="ECO:0000256" key="2">
    <source>
        <dbReference type="ARBA" id="ARBA00010742"/>
    </source>
</evidence>
<reference evidence="5 6" key="1">
    <citation type="submission" date="2013-02" db="EMBL/GenBank/DDBJ databases">
        <title>The Genome Sequence of Acinetobacter parvus CIP 108168.</title>
        <authorList>
            <consortium name="The Broad Institute Genome Sequencing Platform"/>
            <consortium name="The Broad Institute Genome Sequencing Center for Infectious Disease"/>
            <person name="Cerqueira G."/>
            <person name="Feldgarden M."/>
            <person name="Courvalin P."/>
            <person name="Perichon B."/>
            <person name="Grillot-Courvalin C."/>
            <person name="Clermont D."/>
            <person name="Rocha E."/>
            <person name="Yoon E.-J."/>
            <person name="Nemec A."/>
            <person name="Walker B."/>
            <person name="Young S.K."/>
            <person name="Zeng Q."/>
            <person name="Gargeya S."/>
            <person name="Fitzgerald M."/>
            <person name="Haas B."/>
            <person name="Abouelleil A."/>
            <person name="Alvarado L."/>
            <person name="Arachchi H.M."/>
            <person name="Berlin A.M."/>
            <person name="Chapman S.B."/>
            <person name="Dewar J."/>
            <person name="Goldberg J."/>
            <person name="Griggs A."/>
            <person name="Gujja S."/>
            <person name="Hansen M."/>
            <person name="Howarth C."/>
            <person name="Imamovic A."/>
            <person name="Larimer J."/>
            <person name="McCowan C."/>
            <person name="Murphy C."/>
            <person name="Neiman D."/>
            <person name="Pearson M."/>
            <person name="Priest M."/>
            <person name="Roberts A."/>
            <person name="Saif S."/>
            <person name="Shea T."/>
            <person name="Sisk P."/>
            <person name="Sykes S."/>
            <person name="Wortman J."/>
            <person name="Nusbaum C."/>
            <person name="Birren B."/>
        </authorList>
    </citation>
    <scope>NUCLEOTIDE SEQUENCE [LARGE SCALE GENOMIC DNA]</scope>
    <source>
        <strain evidence="5 6">CIP 108168</strain>
    </source>
</reference>
<evidence type="ECO:0000259" key="4">
    <source>
        <dbReference type="Pfam" id="PF09084"/>
    </source>
</evidence>
<comment type="subcellular location">
    <subcellularLocation>
        <location evidence="1">Periplasm</location>
    </subcellularLocation>
</comment>
<dbReference type="SUPFAM" id="SSF53850">
    <property type="entry name" value="Periplasmic binding protein-like II"/>
    <property type="match status" value="1"/>
</dbReference>
<evidence type="ECO:0000313" key="6">
    <source>
        <dbReference type="Proteomes" id="UP000023776"/>
    </source>
</evidence>
<dbReference type="Pfam" id="PF09084">
    <property type="entry name" value="NMT1"/>
    <property type="match status" value="1"/>
</dbReference>
<organism evidence="5 6">
    <name type="scientific">Acinetobacter parvus DSM 16617 = CIP 108168</name>
    <dbReference type="NCBI Taxonomy" id="981333"/>
    <lineage>
        <taxon>Bacteria</taxon>
        <taxon>Pseudomonadati</taxon>
        <taxon>Pseudomonadota</taxon>
        <taxon>Gammaproteobacteria</taxon>
        <taxon>Moraxellales</taxon>
        <taxon>Moraxellaceae</taxon>
        <taxon>Acinetobacter</taxon>
    </lineage>
</organism>
<protein>
    <recommendedName>
        <fullName evidence="4">SsuA/THI5-like domain-containing protein</fullName>
    </recommendedName>
</protein>
<dbReference type="PANTHER" id="PTHR30024">
    <property type="entry name" value="ALIPHATIC SULFONATES-BINDING PROTEIN-RELATED"/>
    <property type="match status" value="1"/>
</dbReference>
<comment type="similarity">
    <text evidence="2">Belongs to the bacterial solute-binding protein SsuA/TauA family.</text>
</comment>
<accession>N8RT06</accession>
<dbReference type="Gene3D" id="3.40.190.10">
    <property type="entry name" value="Periplasmic binding protein-like II"/>
    <property type="match status" value="2"/>
</dbReference>
<dbReference type="HOGENOM" id="CLU_028871_3_2_6"/>
<evidence type="ECO:0000256" key="3">
    <source>
        <dbReference type="ARBA" id="ARBA00022729"/>
    </source>
</evidence>
<comment type="caution">
    <text evidence="5">The sequence shown here is derived from an EMBL/GenBank/DDBJ whole genome shotgun (WGS) entry which is preliminary data.</text>
</comment>
<evidence type="ECO:0000256" key="1">
    <source>
        <dbReference type="ARBA" id="ARBA00004418"/>
    </source>
</evidence>
<evidence type="ECO:0000313" key="5">
    <source>
        <dbReference type="EMBL" id="ENU37292.1"/>
    </source>
</evidence>
<dbReference type="CDD" id="cd13563">
    <property type="entry name" value="PBP2_SsuA_like_6"/>
    <property type="match status" value="1"/>
</dbReference>
<dbReference type="GO" id="GO:0042597">
    <property type="term" value="C:periplasmic space"/>
    <property type="evidence" value="ECO:0007669"/>
    <property type="project" value="UniProtKB-SubCell"/>
</dbReference>
<dbReference type="AlphaFoldDB" id="N8RT06"/>
<proteinExistence type="inferred from homology"/>
<feature type="domain" description="SsuA/THI5-like" evidence="4">
    <location>
        <begin position="89"/>
        <end position="290"/>
    </location>
</feature>